<name>A0A7Y6IG08_9ACTN</name>
<dbReference type="GO" id="GO:0030151">
    <property type="term" value="F:molybdenum ion binding"/>
    <property type="evidence" value="ECO:0007669"/>
    <property type="project" value="InterPro"/>
</dbReference>
<gene>
    <name evidence="2" type="ORF">HTZ77_40010</name>
</gene>
<keyword evidence="3" id="KW-1185">Reference proteome</keyword>
<dbReference type="SUPFAM" id="SSF50800">
    <property type="entry name" value="PK beta-barrel domain-like"/>
    <property type="match status" value="1"/>
</dbReference>
<dbReference type="EMBL" id="JABWGN010000021">
    <property type="protein sequence ID" value="NUW37544.1"/>
    <property type="molecule type" value="Genomic_DNA"/>
</dbReference>
<dbReference type="PANTHER" id="PTHR30212:SF2">
    <property type="entry name" value="PROTEIN YIIM"/>
    <property type="match status" value="1"/>
</dbReference>
<dbReference type="PROSITE" id="PS51340">
    <property type="entry name" value="MOSC"/>
    <property type="match status" value="1"/>
</dbReference>
<proteinExistence type="predicted"/>
<dbReference type="Gene3D" id="2.40.33.20">
    <property type="entry name" value="PK beta-barrel domain-like"/>
    <property type="match status" value="1"/>
</dbReference>
<accession>A0A7Y6IG08</accession>
<protein>
    <submittedName>
        <fullName evidence="2">MOSC domain-containing protein</fullName>
    </submittedName>
</protein>
<comment type="caution">
    <text evidence="2">The sequence shown here is derived from an EMBL/GenBank/DDBJ whole genome shotgun (WGS) entry which is preliminary data.</text>
</comment>
<reference evidence="2 3" key="1">
    <citation type="submission" date="2020-06" db="EMBL/GenBank/DDBJ databases">
        <title>Nonomuraea sp. SMC257, a novel actinomycete isolated from soil.</title>
        <authorList>
            <person name="Chanama M."/>
        </authorList>
    </citation>
    <scope>NUCLEOTIDE SEQUENCE [LARGE SCALE GENOMIC DNA]</scope>
    <source>
        <strain evidence="2 3">SMC257</strain>
    </source>
</reference>
<dbReference type="AlphaFoldDB" id="A0A7Y6IG08"/>
<dbReference type="InterPro" id="IPR052353">
    <property type="entry name" value="Benzoxazolinone_Detox_Enz"/>
</dbReference>
<dbReference type="GO" id="GO:0003824">
    <property type="term" value="F:catalytic activity"/>
    <property type="evidence" value="ECO:0007669"/>
    <property type="project" value="InterPro"/>
</dbReference>
<evidence type="ECO:0000259" key="1">
    <source>
        <dbReference type="PROSITE" id="PS51340"/>
    </source>
</evidence>
<dbReference type="GO" id="GO:0030170">
    <property type="term" value="F:pyridoxal phosphate binding"/>
    <property type="evidence" value="ECO:0007669"/>
    <property type="project" value="InterPro"/>
</dbReference>
<dbReference type="PANTHER" id="PTHR30212">
    <property type="entry name" value="PROTEIN YIIM"/>
    <property type="match status" value="1"/>
</dbReference>
<evidence type="ECO:0000313" key="2">
    <source>
        <dbReference type="EMBL" id="NUW37544.1"/>
    </source>
</evidence>
<dbReference type="InterPro" id="IPR005302">
    <property type="entry name" value="MoCF_Sase_C"/>
</dbReference>
<feature type="domain" description="MOSC" evidence="1">
    <location>
        <begin position="28"/>
        <end position="162"/>
    </location>
</feature>
<dbReference type="Proteomes" id="UP000586042">
    <property type="component" value="Unassembled WGS sequence"/>
</dbReference>
<evidence type="ECO:0000313" key="3">
    <source>
        <dbReference type="Proteomes" id="UP000586042"/>
    </source>
</evidence>
<organism evidence="2 3">
    <name type="scientific">Nonomuraea montanisoli</name>
    <dbReference type="NCBI Taxonomy" id="2741721"/>
    <lineage>
        <taxon>Bacteria</taxon>
        <taxon>Bacillati</taxon>
        <taxon>Actinomycetota</taxon>
        <taxon>Actinomycetes</taxon>
        <taxon>Streptosporangiales</taxon>
        <taxon>Streptosporangiaceae</taxon>
        <taxon>Nonomuraea</taxon>
    </lineage>
</organism>
<sequence length="211" mass="23086">MRVISLNVGKVVDAAWAGKTGRTAIDKSPVLHRVEARPEGLVGDGRGDLVNHGGEGHAVYAYAREDYDWWEGELGRRLRDGRFGENLTTEGLDVNGAMLGERWRIGSVTLEISGPRVPCVVFRNWVDEPGWVRRFTEAGRPGAYLKVVETGDLGVGDGVGVIHRPRDGVTVAEAFRAFHGDKELMRRVLAVPERAAFWDDVAARVLGGSLT</sequence>
<dbReference type="InterPro" id="IPR011037">
    <property type="entry name" value="Pyrv_Knase-like_insert_dom_sf"/>
</dbReference>
<dbReference type="Pfam" id="PF03473">
    <property type="entry name" value="MOSC"/>
    <property type="match status" value="1"/>
</dbReference>